<evidence type="ECO:0000259" key="5">
    <source>
        <dbReference type="PROSITE" id="PS51755"/>
    </source>
</evidence>
<feature type="DNA-binding region" description="OmpR/PhoB-type" evidence="4">
    <location>
        <begin position="18"/>
        <end position="117"/>
    </location>
</feature>
<dbReference type="GO" id="GO:0000160">
    <property type="term" value="P:phosphorelay signal transduction system"/>
    <property type="evidence" value="ECO:0007669"/>
    <property type="project" value="InterPro"/>
</dbReference>
<dbReference type="SMART" id="SM01043">
    <property type="entry name" value="BTAD"/>
    <property type="match status" value="1"/>
</dbReference>
<protein>
    <submittedName>
        <fullName evidence="6">DNA-binding transcriptional activator of the SARP family</fullName>
    </submittedName>
</protein>
<dbReference type="PROSITE" id="PS51755">
    <property type="entry name" value="OMPR_PHOB"/>
    <property type="match status" value="1"/>
</dbReference>
<dbReference type="SMART" id="SM00862">
    <property type="entry name" value="Trans_reg_C"/>
    <property type="match status" value="1"/>
</dbReference>
<dbReference type="SUPFAM" id="SSF48452">
    <property type="entry name" value="TPR-like"/>
    <property type="match status" value="2"/>
</dbReference>
<dbReference type="EMBL" id="FNPH01000006">
    <property type="protein sequence ID" value="SDZ15168.1"/>
    <property type="molecule type" value="Genomic_DNA"/>
</dbReference>
<accession>A0A1H3QQ96</accession>
<name>A0A1H3QQ96_9ACTN</name>
<dbReference type="PROSITE" id="PS50005">
    <property type="entry name" value="TPR"/>
    <property type="match status" value="1"/>
</dbReference>
<dbReference type="InterPro" id="IPR016032">
    <property type="entry name" value="Sig_transdc_resp-reg_C-effctor"/>
</dbReference>
<evidence type="ECO:0000313" key="7">
    <source>
        <dbReference type="Proteomes" id="UP000242415"/>
    </source>
</evidence>
<keyword evidence="2 4" id="KW-0238">DNA-binding</keyword>
<dbReference type="Pfam" id="PF00486">
    <property type="entry name" value="Trans_reg_C"/>
    <property type="match status" value="1"/>
</dbReference>
<dbReference type="PANTHER" id="PTHR47691">
    <property type="entry name" value="REGULATOR-RELATED"/>
    <property type="match status" value="1"/>
</dbReference>
<reference evidence="7" key="1">
    <citation type="submission" date="2016-10" db="EMBL/GenBank/DDBJ databases">
        <authorList>
            <person name="Varghese N."/>
            <person name="Submissions S."/>
        </authorList>
    </citation>
    <scope>NUCLEOTIDE SEQUENCE [LARGE SCALE GENOMIC DNA]</scope>
    <source>
        <strain evidence="7">DSM 45245</strain>
    </source>
</reference>
<evidence type="ECO:0000313" key="6">
    <source>
        <dbReference type="EMBL" id="SDZ15168.1"/>
    </source>
</evidence>
<feature type="domain" description="OmpR/PhoB-type" evidence="5">
    <location>
        <begin position="18"/>
        <end position="117"/>
    </location>
</feature>
<dbReference type="InterPro" id="IPR005158">
    <property type="entry name" value="BTAD"/>
</dbReference>
<dbReference type="InterPro" id="IPR027417">
    <property type="entry name" value="P-loop_NTPase"/>
</dbReference>
<dbReference type="STRING" id="405436.SAMN05444365_10642"/>
<dbReference type="Gene3D" id="3.40.50.300">
    <property type="entry name" value="P-loop containing nucleotide triphosphate hydrolases"/>
    <property type="match status" value="1"/>
</dbReference>
<dbReference type="InterPro" id="IPR019734">
    <property type="entry name" value="TPR_rpt"/>
</dbReference>
<dbReference type="InterPro" id="IPR011990">
    <property type="entry name" value="TPR-like_helical_dom_sf"/>
</dbReference>
<dbReference type="InterPro" id="IPR036388">
    <property type="entry name" value="WH-like_DNA-bd_sf"/>
</dbReference>
<dbReference type="Pfam" id="PF03704">
    <property type="entry name" value="BTAD"/>
    <property type="match status" value="1"/>
</dbReference>
<dbReference type="AlphaFoldDB" id="A0A1H3QQ96"/>
<dbReference type="Pfam" id="PF13424">
    <property type="entry name" value="TPR_12"/>
    <property type="match status" value="2"/>
</dbReference>
<dbReference type="SUPFAM" id="SSF52540">
    <property type="entry name" value="P-loop containing nucleoside triphosphate hydrolases"/>
    <property type="match status" value="1"/>
</dbReference>
<feature type="repeat" description="TPR" evidence="3">
    <location>
        <begin position="856"/>
        <end position="889"/>
    </location>
</feature>
<dbReference type="CDD" id="cd15831">
    <property type="entry name" value="BTAD"/>
    <property type="match status" value="1"/>
</dbReference>
<dbReference type="SMART" id="SM00028">
    <property type="entry name" value="TPR"/>
    <property type="match status" value="4"/>
</dbReference>
<dbReference type="Pfam" id="PF13374">
    <property type="entry name" value="TPR_10"/>
    <property type="match status" value="1"/>
</dbReference>
<dbReference type="GO" id="GO:0003677">
    <property type="term" value="F:DNA binding"/>
    <property type="evidence" value="ECO:0007669"/>
    <property type="project" value="UniProtKB-UniRule"/>
</dbReference>
<dbReference type="InterPro" id="IPR001867">
    <property type="entry name" value="OmpR/PhoB-type_DNA-bd"/>
</dbReference>
<dbReference type="GO" id="GO:0006355">
    <property type="term" value="P:regulation of DNA-templated transcription"/>
    <property type="evidence" value="ECO:0007669"/>
    <property type="project" value="InterPro"/>
</dbReference>
<dbReference type="GO" id="GO:0043531">
    <property type="term" value="F:ADP binding"/>
    <property type="evidence" value="ECO:0007669"/>
    <property type="project" value="InterPro"/>
</dbReference>
<dbReference type="Proteomes" id="UP000242415">
    <property type="component" value="Unassembled WGS sequence"/>
</dbReference>
<dbReference type="PANTHER" id="PTHR47691:SF3">
    <property type="entry name" value="HTH-TYPE TRANSCRIPTIONAL REGULATOR RV0890C-RELATED"/>
    <property type="match status" value="1"/>
</dbReference>
<keyword evidence="7" id="KW-1185">Reference proteome</keyword>
<sequence length="949" mass="101765">MKAGEFIDTMAARSIWAWGTIDVGELRVAVLGPIQVERAGRPVRLGPRLTELLSVLVLELGAAVPATRLVELLWGDPAPPSAAATLRSHVSHLRRALGPASLVTVGSGAGVGYRLTAPPESTDAHRFERACADGRRLLATGRPKDAGCAVTVIGEALASWRGPAYAEVADRSFALSEVARLTAVRRAALRDYGEALSACGRHADAAAHLAGCVAEEPHDEGLRRLLVLALYAADRVDEAAEVCRQGIELLRERGIDSPGLQDLQRLVLRREVPASAPPSPVPRLLPPDPQRFVGRADEMAVARRRLGDAAERGGVLVVTGPAGVGKTSFAVRLAHTVAERFPDGQLFLNLRGFDPSGTPMDPAEALRVVLDTLGMPPHRIPASVPAQAALYRDQLAGRRMLVVLDNARDTDQIRMLLAGVPGCATLVTSRNRLAALVAYDDAHPLTLDLLSRTEAEDLLARRIGADRVAAEPGAVDTIVERCARLPLALSIVAARAAAHPAFTLQALADELLDSGGGLYALAGGEAVTTVRTVFSWSYRTLSSAAARLFRLLGLPVGPDIGVLAAAALAGCPPAEVRPLLVELTSAHLLAEQVPGRYSAHDLLRAYAVELSRDDASDDRQAALRGLLDYYLHTAYAAERLLWPHRDPITVEPAATKVTIDDLTDQSDALAWFTACRAALLPAVEHALDAGFVTHAWQLAWTLTSFLHRQGLWPALAASQTAALAAVQHLGDRAAQAQAHRELALALTQLSRHDEAHAHLRRAHDLFDELGDRVGQAHTYLNLGWICEVQGRQRAALDHDRRALELFTAAGHKIGQARALNAVGWDLAQLGQHLDAVNHCQEALRLHQSLDNLSGEARAWDSLGYAHHHLGQFAEALACYDRALALHRQDADRYCEAETLTHLGDTQHADDADDAARGSWLLALAILEDLGHPDAEQVRQRLAAVADGPG</sequence>
<evidence type="ECO:0000256" key="3">
    <source>
        <dbReference type="PROSITE-ProRule" id="PRU00339"/>
    </source>
</evidence>
<dbReference type="PRINTS" id="PR00364">
    <property type="entry name" value="DISEASERSIST"/>
</dbReference>
<dbReference type="Gene3D" id="1.10.10.10">
    <property type="entry name" value="Winged helix-like DNA-binding domain superfamily/Winged helix DNA-binding domain"/>
    <property type="match status" value="1"/>
</dbReference>
<evidence type="ECO:0000256" key="4">
    <source>
        <dbReference type="PROSITE-ProRule" id="PRU01091"/>
    </source>
</evidence>
<evidence type="ECO:0000256" key="2">
    <source>
        <dbReference type="ARBA" id="ARBA00023125"/>
    </source>
</evidence>
<gene>
    <name evidence="6" type="ORF">SAMN05444365_10642</name>
</gene>
<organism evidence="6 7">
    <name type="scientific">Micromonospora pattaloongensis</name>
    <dbReference type="NCBI Taxonomy" id="405436"/>
    <lineage>
        <taxon>Bacteria</taxon>
        <taxon>Bacillati</taxon>
        <taxon>Actinomycetota</taxon>
        <taxon>Actinomycetes</taxon>
        <taxon>Micromonosporales</taxon>
        <taxon>Micromonosporaceae</taxon>
        <taxon>Micromonospora</taxon>
    </lineage>
</organism>
<dbReference type="Gene3D" id="1.25.40.10">
    <property type="entry name" value="Tetratricopeptide repeat domain"/>
    <property type="match status" value="2"/>
</dbReference>
<comment type="similarity">
    <text evidence="1">Belongs to the AfsR/DnrI/RedD regulatory family.</text>
</comment>
<evidence type="ECO:0000256" key="1">
    <source>
        <dbReference type="ARBA" id="ARBA00005820"/>
    </source>
</evidence>
<proteinExistence type="inferred from homology"/>
<keyword evidence="3" id="KW-0802">TPR repeat</keyword>
<dbReference type="SUPFAM" id="SSF46894">
    <property type="entry name" value="C-terminal effector domain of the bipartite response regulators"/>
    <property type="match status" value="1"/>
</dbReference>